<dbReference type="AlphaFoldDB" id="A0A2T6B799"/>
<gene>
    <name evidence="1" type="ORF">C8N44_1024</name>
</gene>
<reference evidence="1 2" key="1">
    <citation type="submission" date="2018-04" db="EMBL/GenBank/DDBJ databases">
        <title>Genomic Encyclopedia of Archaeal and Bacterial Type Strains, Phase II (KMG-II): from individual species to whole genera.</title>
        <authorList>
            <person name="Goeker M."/>
        </authorList>
    </citation>
    <scope>NUCLEOTIDE SEQUENCE [LARGE SCALE GENOMIC DNA]</scope>
    <source>
        <strain evidence="1 2">DSM 29329</strain>
    </source>
</reference>
<dbReference type="EMBL" id="QBKN01000002">
    <property type="protein sequence ID" value="PTX51960.1"/>
    <property type="molecule type" value="Genomic_DNA"/>
</dbReference>
<protein>
    <submittedName>
        <fullName evidence="1">Uncharacterized protein</fullName>
    </submittedName>
</protein>
<organism evidence="1 2">
    <name type="scientific">Allosediminivita pacifica</name>
    <dbReference type="NCBI Taxonomy" id="1267769"/>
    <lineage>
        <taxon>Bacteria</taxon>
        <taxon>Pseudomonadati</taxon>
        <taxon>Pseudomonadota</taxon>
        <taxon>Alphaproteobacteria</taxon>
        <taxon>Rhodobacterales</taxon>
        <taxon>Paracoccaceae</taxon>
        <taxon>Allosediminivita</taxon>
    </lineage>
</organism>
<comment type="caution">
    <text evidence="1">The sequence shown here is derived from an EMBL/GenBank/DDBJ whole genome shotgun (WGS) entry which is preliminary data.</text>
</comment>
<proteinExistence type="predicted"/>
<name>A0A2T6B799_9RHOB</name>
<keyword evidence="2" id="KW-1185">Reference proteome</keyword>
<evidence type="ECO:0000313" key="1">
    <source>
        <dbReference type="EMBL" id="PTX51960.1"/>
    </source>
</evidence>
<dbReference type="Proteomes" id="UP000244069">
    <property type="component" value="Unassembled WGS sequence"/>
</dbReference>
<sequence>MDVGSEAPEYLNDAELMGAETPAFNEMLGKQTTLLIGNMWGAKDRRNTQDGDWESLTLTWGQWIQGQDGGKNSPTWGFSRHPEDKHKAGVSMVLGSSIDGARKAKAMDTMYAMGLDIDSGAKLDDVIQTL</sequence>
<accession>A0A2T6B799</accession>
<evidence type="ECO:0000313" key="2">
    <source>
        <dbReference type="Proteomes" id="UP000244069"/>
    </source>
</evidence>